<reference evidence="2 3" key="1">
    <citation type="submission" date="2017-11" db="EMBL/GenBank/DDBJ databases">
        <title>Genomic Encyclopedia of Archaeal and Bacterial Type Strains, Phase II (KMG-II): From Individual Species to Whole Genera.</title>
        <authorList>
            <person name="Goeker M."/>
        </authorList>
    </citation>
    <scope>NUCLEOTIDE SEQUENCE [LARGE SCALE GENOMIC DNA]</scope>
    <source>
        <strain evidence="2 3">DSM 11115</strain>
    </source>
</reference>
<dbReference type="RefSeq" id="WP_100338820.1">
    <property type="nucleotide sequence ID" value="NZ_PGFA01000005.1"/>
</dbReference>
<keyword evidence="1" id="KW-0472">Membrane</keyword>
<keyword evidence="3" id="KW-1185">Reference proteome</keyword>
<keyword evidence="1" id="KW-1133">Transmembrane helix</keyword>
<dbReference type="Proteomes" id="UP000228535">
    <property type="component" value="Unassembled WGS sequence"/>
</dbReference>
<proteinExistence type="predicted"/>
<gene>
    <name evidence="2" type="ORF">CLV45_4584</name>
</gene>
<comment type="caution">
    <text evidence="2">The sequence shown here is derived from an EMBL/GenBank/DDBJ whole genome shotgun (WGS) entry which is preliminary data.</text>
</comment>
<protein>
    <submittedName>
        <fullName evidence="2">Uncharacterized protein</fullName>
    </submittedName>
</protein>
<sequence length="267" mass="31268">MNAKFFTSKQFIILLLAFIVILGSELFKSKNPNSDAIPYINILSNVSIAILTGVLVGLYFEIFTREEVYNNMLQHFNISKEVINAGLTEYYPSFSDFNFRNYLVKSNRVDMYLTYGQTLFNTYNDTLINIAKQKGKELNIYIYHHDNIFIDALEQHWANGGTTSNTRQKILDTRNMLVLQFNDLKARKQLKAKVRLILMKRHPVFYSFYRFDDSILFCPSKISHVKAVKPFAFLFKKTNNDECVFNKCMTELESVTSDPNFFEKYEF</sequence>
<name>A0A2M9AQB8_9BACT</name>
<dbReference type="OrthoDB" id="9821064at2"/>
<dbReference type="AlphaFoldDB" id="A0A2M9AQB8"/>
<accession>A0A2M9AQB8</accession>
<organism evidence="2 3">
    <name type="scientific">Hymenobacter chitinivorans DSM 11115</name>
    <dbReference type="NCBI Taxonomy" id="1121954"/>
    <lineage>
        <taxon>Bacteria</taxon>
        <taxon>Pseudomonadati</taxon>
        <taxon>Bacteroidota</taxon>
        <taxon>Cytophagia</taxon>
        <taxon>Cytophagales</taxon>
        <taxon>Hymenobacteraceae</taxon>
        <taxon>Hymenobacter</taxon>
    </lineage>
</organism>
<evidence type="ECO:0000313" key="3">
    <source>
        <dbReference type="Proteomes" id="UP000228535"/>
    </source>
</evidence>
<dbReference type="EMBL" id="PGFA01000005">
    <property type="protein sequence ID" value="PJJ47894.1"/>
    <property type="molecule type" value="Genomic_DNA"/>
</dbReference>
<keyword evidence="1" id="KW-0812">Transmembrane</keyword>
<evidence type="ECO:0000313" key="2">
    <source>
        <dbReference type="EMBL" id="PJJ47894.1"/>
    </source>
</evidence>
<evidence type="ECO:0000256" key="1">
    <source>
        <dbReference type="SAM" id="Phobius"/>
    </source>
</evidence>
<feature type="transmembrane region" description="Helical" evidence="1">
    <location>
        <begin position="36"/>
        <end position="60"/>
    </location>
</feature>